<accession>A0AAD8IH77</accession>
<evidence type="ECO:0000313" key="1">
    <source>
        <dbReference type="EMBL" id="KAK1384896.1"/>
    </source>
</evidence>
<comment type="caution">
    <text evidence="1">The sequence shown here is derived from an EMBL/GenBank/DDBJ whole genome shotgun (WGS) entry which is preliminary data.</text>
</comment>
<keyword evidence="2" id="KW-1185">Reference proteome</keyword>
<proteinExistence type="predicted"/>
<organism evidence="1 2">
    <name type="scientific">Heracleum sosnowskyi</name>
    <dbReference type="NCBI Taxonomy" id="360622"/>
    <lineage>
        <taxon>Eukaryota</taxon>
        <taxon>Viridiplantae</taxon>
        <taxon>Streptophyta</taxon>
        <taxon>Embryophyta</taxon>
        <taxon>Tracheophyta</taxon>
        <taxon>Spermatophyta</taxon>
        <taxon>Magnoliopsida</taxon>
        <taxon>eudicotyledons</taxon>
        <taxon>Gunneridae</taxon>
        <taxon>Pentapetalae</taxon>
        <taxon>asterids</taxon>
        <taxon>campanulids</taxon>
        <taxon>Apiales</taxon>
        <taxon>Apiaceae</taxon>
        <taxon>Apioideae</taxon>
        <taxon>apioid superclade</taxon>
        <taxon>Tordylieae</taxon>
        <taxon>Tordyliinae</taxon>
        <taxon>Heracleum</taxon>
    </lineage>
</organism>
<evidence type="ECO:0000313" key="2">
    <source>
        <dbReference type="Proteomes" id="UP001237642"/>
    </source>
</evidence>
<protein>
    <submittedName>
        <fullName evidence="1">Uncharacterized protein</fullName>
    </submittedName>
</protein>
<dbReference type="EMBL" id="JAUIZM010000005">
    <property type="protein sequence ID" value="KAK1384896.1"/>
    <property type="molecule type" value="Genomic_DNA"/>
</dbReference>
<name>A0AAD8IH77_9APIA</name>
<reference evidence="1" key="2">
    <citation type="submission" date="2023-05" db="EMBL/GenBank/DDBJ databases">
        <authorList>
            <person name="Schelkunov M.I."/>
        </authorList>
    </citation>
    <scope>NUCLEOTIDE SEQUENCE</scope>
    <source>
        <strain evidence="1">Hsosn_3</strain>
        <tissue evidence="1">Leaf</tissue>
    </source>
</reference>
<sequence>MVRMLRVYVVDLVSLMKLLLENAELAEKLNAEHDQPGTMAELSSAGCSGPVASTIKPAHNDEQSSVISDSTNQTAERVLSVPAAEYLAPKPDSVAGTLAKLAGEVVNNASSECEPLLKEKTTPVKNGEVSQEQLCKQSYHNDTPLTPDTEIAISSEIEQIPEEENEVSGTNLLVEDSSSDETTRVPISDAPLIGAPFRFISFMARYVSGADLVN</sequence>
<dbReference type="Proteomes" id="UP001237642">
    <property type="component" value="Unassembled WGS sequence"/>
</dbReference>
<gene>
    <name evidence="1" type="ORF">POM88_022631</name>
</gene>
<reference evidence="1" key="1">
    <citation type="submission" date="2023-02" db="EMBL/GenBank/DDBJ databases">
        <title>Genome of toxic invasive species Heracleum sosnowskyi carries increased number of genes despite the absence of recent whole-genome duplications.</title>
        <authorList>
            <person name="Schelkunov M."/>
            <person name="Shtratnikova V."/>
            <person name="Makarenko M."/>
            <person name="Klepikova A."/>
            <person name="Omelchenko D."/>
            <person name="Novikova G."/>
            <person name="Obukhova E."/>
            <person name="Bogdanov V."/>
            <person name="Penin A."/>
            <person name="Logacheva M."/>
        </authorList>
    </citation>
    <scope>NUCLEOTIDE SEQUENCE</scope>
    <source>
        <strain evidence="1">Hsosn_3</strain>
        <tissue evidence="1">Leaf</tissue>
    </source>
</reference>
<dbReference type="AlphaFoldDB" id="A0AAD8IH77"/>